<keyword evidence="2" id="KW-0808">Transferase</keyword>
<evidence type="ECO:0000259" key="1">
    <source>
        <dbReference type="Pfam" id="PF00156"/>
    </source>
</evidence>
<dbReference type="InterPro" id="IPR029057">
    <property type="entry name" value="PRTase-like"/>
</dbReference>
<dbReference type="InterPro" id="IPR000836">
    <property type="entry name" value="PRTase_dom"/>
</dbReference>
<sequence>MNAAGQRVFERQRIWRVTERALTAACVALADAVREDHLAVSRVIGIANGGVIPAGEVARHLGVELLTVRARHNIDDRTYLQATGEVEVEQADVVALTGFNGTVLVVDDICGSGATLRALAQALKPVVGPGCRLLTATLCLNAGARLRPDYWIWPVSDWVNFPWEQPPAAPTSHLPYPEGAHRDR</sequence>
<protein>
    <submittedName>
        <fullName evidence="2">Phosphoribosyltransferase</fullName>
    </submittedName>
</protein>
<organism evidence="2 3">
    <name type="scientific">Actinosynnema pretiosum subsp. pretiosum</name>
    <dbReference type="NCBI Taxonomy" id="103721"/>
    <lineage>
        <taxon>Bacteria</taxon>
        <taxon>Bacillati</taxon>
        <taxon>Actinomycetota</taxon>
        <taxon>Actinomycetes</taxon>
        <taxon>Pseudonocardiales</taxon>
        <taxon>Pseudonocardiaceae</taxon>
        <taxon>Actinosynnema</taxon>
    </lineage>
</organism>
<dbReference type="SUPFAM" id="SSF53271">
    <property type="entry name" value="PRTase-like"/>
    <property type="match status" value="1"/>
</dbReference>
<proteinExistence type="predicted"/>
<dbReference type="Gene3D" id="3.40.50.2020">
    <property type="match status" value="1"/>
</dbReference>
<name>A0AA45L6Z4_9PSEU</name>
<accession>A0AA45L6Z4</accession>
<gene>
    <name evidence="2" type="ORF">KCV87_00885</name>
</gene>
<keyword evidence="2" id="KW-0328">Glycosyltransferase</keyword>
<dbReference type="GO" id="GO:0016757">
    <property type="term" value="F:glycosyltransferase activity"/>
    <property type="evidence" value="ECO:0007669"/>
    <property type="project" value="UniProtKB-KW"/>
</dbReference>
<feature type="domain" description="Phosphoribosyltransferase" evidence="1">
    <location>
        <begin position="41"/>
        <end position="164"/>
    </location>
</feature>
<dbReference type="EMBL" id="CP073249">
    <property type="protein sequence ID" value="QUF04734.1"/>
    <property type="molecule type" value="Genomic_DNA"/>
</dbReference>
<dbReference type="Pfam" id="PF00156">
    <property type="entry name" value="Pribosyltran"/>
    <property type="match status" value="1"/>
</dbReference>
<dbReference type="AlphaFoldDB" id="A0AA45L6Z4"/>
<reference evidence="2" key="1">
    <citation type="submission" date="2021-04" db="EMBL/GenBank/DDBJ databases">
        <title>Genomic sequence of Actinosynnema pretiosum subsp. pretiosum ATCC 31280 (C-14919).</title>
        <authorList>
            <person name="Bai L."/>
            <person name="Wang X."/>
            <person name="Xiao Y."/>
        </authorList>
    </citation>
    <scope>NUCLEOTIDE SEQUENCE</scope>
    <source>
        <strain evidence="2">ATCC 31280</strain>
    </source>
</reference>
<dbReference type="Proteomes" id="UP000677152">
    <property type="component" value="Chromosome"/>
</dbReference>
<dbReference type="CDD" id="cd06223">
    <property type="entry name" value="PRTases_typeI"/>
    <property type="match status" value="1"/>
</dbReference>
<evidence type="ECO:0000313" key="3">
    <source>
        <dbReference type="Proteomes" id="UP000677152"/>
    </source>
</evidence>
<evidence type="ECO:0000313" key="2">
    <source>
        <dbReference type="EMBL" id="QUF04734.1"/>
    </source>
</evidence>